<feature type="coiled-coil region" evidence="1">
    <location>
        <begin position="171"/>
        <end position="229"/>
    </location>
</feature>
<dbReference type="Gene3D" id="3.40.50.300">
    <property type="entry name" value="P-loop containing nucleotide triphosphate hydrolases"/>
    <property type="match status" value="2"/>
</dbReference>
<protein>
    <submittedName>
        <fullName evidence="4">Uncharacterized protein YhaN</fullName>
    </submittedName>
</protein>
<sequence>MSFGKWNREKISLRDGFNYFHGPNEAGKSSIRMFMTYILFGLKPYERERYRSKVDGQLGGRLVVELDDQEWIIERLEHRNRGKRVGFINGNQVSEEDIELALKGLNRFLFESIFSFQDRDLQFIRKYRPEDIGKVLFNLGLTGSEQITELENKLLGYAESLFKKHGRRPPLNEKLNQIKKLDQEIEQVERSENQHQALYEQVRKRQKELTDLKHSHDQLSDQAKQLEKLIQVKDSIVKYQILDVEIQQFNEVKQFPSNAKERFEKLKEQSRGYVDKLNMVKSNIQQVEQELDDYEYKSKLNQWLMSISEAERIIQQATDLKHKISHLVEQKNGLHYQFHQVLRNLGLEFSVDDLSSLAINSYTNENWKRLVQQLENVKTRQKEIKRKIIAKQEELDAEVQYEKQVKHNMLEEHDVKHLKEQNEQIKMAKQEQVMKRQLQAEMKTQQKAMKKMERSLRMTKLIAPIFIGVIMLYNIFTTFSNNWTDYGILAAMAVISMVVLLFINRQHIDLKRSLNSNYKPLNENFLDESEKQLSKINQKLDHYEKQKKELEDVIVKKQFIESNLNELKVEHDHVSDELRTLEKEIENEIEKFPFLSNYELYQWPNVYENLEAAKSYAQNLDHIKEQMHDYNSKLNELNKKAYSVLKLYEPDFLMPYSETLWDKFKEKIELEKEWLNHKKQLDNRLIDLTNQYESYSAAYQPYQQEMEELFSSLGVQAEEEFLAMAETYNQYVEKKKQLSEAYTFIYEIFGNEAQNITKQSYDWNELSERSDKLQKSIKETNNRIEEIRHQISEKQAQIKQIEETGVLSDLVHNRALLEAEITQLAKEWSVYKTAEAFIIETKNRYQNVYLPDIMEQTRTYFNELTNSQYKDLQFVNDEETILAQKTTGDWYHIGQLSEGTADQLYVSLRLALNDSFKKVIKAPFVLDDAFVHFDHKRKENMLNRLRELSSEQQIIYLTCEPNHSNQFEYMDLTDSIVVN</sequence>
<dbReference type="AlphaFoldDB" id="A0A1H0GAP3"/>
<evidence type="ECO:0000313" key="4">
    <source>
        <dbReference type="EMBL" id="SDO03985.1"/>
    </source>
</evidence>
<dbReference type="InterPro" id="IPR038734">
    <property type="entry name" value="YhaN_AAA"/>
</dbReference>
<feature type="coiled-coil region" evidence="1">
    <location>
        <begin position="428"/>
        <end position="455"/>
    </location>
</feature>
<dbReference type="STRING" id="237069.SAMN05216498_0513"/>
<keyword evidence="2" id="KW-0812">Transmembrane</keyword>
<organism evidence="4 5">
    <name type="scientific">Tenuibacillus multivorans</name>
    <dbReference type="NCBI Taxonomy" id="237069"/>
    <lineage>
        <taxon>Bacteria</taxon>
        <taxon>Bacillati</taxon>
        <taxon>Bacillota</taxon>
        <taxon>Bacilli</taxon>
        <taxon>Bacillales</taxon>
        <taxon>Bacillaceae</taxon>
        <taxon>Tenuibacillus</taxon>
    </lineage>
</organism>
<dbReference type="PANTHER" id="PTHR41259">
    <property type="entry name" value="DOUBLE-STRAND BREAK REPAIR RAD50 ATPASE, PUTATIVE-RELATED"/>
    <property type="match status" value="1"/>
</dbReference>
<dbReference type="EMBL" id="FNIG01000016">
    <property type="protein sequence ID" value="SDO03985.1"/>
    <property type="molecule type" value="Genomic_DNA"/>
</dbReference>
<evidence type="ECO:0000256" key="2">
    <source>
        <dbReference type="SAM" id="Phobius"/>
    </source>
</evidence>
<keyword evidence="5" id="KW-1185">Reference proteome</keyword>
<proteinExistence type="predicted"/>
<feature type="domain" description="YhaN AAA" evidence="3">
    <location>
        <begin position="3"/>
        <end position="192"/>
    </location>
</feature>
<feature type="transmembrane region" description="Helical" evidence="2">
    <location>
        <begin position="461"/>
        <end position="480"/>
    </location>
</feature>
<feature type="coiled-coil region" evidence="1">
    <location>
        <begin position="364"/>
        <end position="394"/>
    </location>
</feature>
<reference evidence="4 5" key="1">
    <citation type="submission" date="2016-10" db="EMBL/GenBank/DDBJ databases">
        <authorList>
            <person name="de Groot N.N."/>
        </authorList>
    </citation>
    <scope>NUCLEOTIDE SEQUENCE [LARGE SCALE GENOMIC DNA]</scope>
    <source>
        <strain evidence="4 5">CGMCC 1.3442</strain>
    </source>
</reference>
<name>A0A1H0GAP3_9BACI</name>
<evidence type="ECO:0000259" key="3">
    <source>
        <dbReference type="Pfam" id="PF13514"/>
    </source>
</evidence>
<evidence type="ECO:0000256" key="1">
    <source>
        <dbReference type="SAM" id="Coils"/>
    </source>
</evidence>
<keyword evidence="2" id="KW-0472">Membrane</keyword>
<dbReference type="InterPro" id="IPR027417">
    <property type="entry name" value="P-loop_NTPase"/>
</dbReference>
<dbReference type="Pfam" id="PF13514">
    <property type="entry name" value="AAA_27"/>
    <property type="match status" value="1"/>
</dbReference>
<feature type="transmembrane region" description="Helical" evidence="2">
    <location>
        <begin position="486"/>
        <end position="503"/>
    </location>
</feature>
<dbReference type="SUPFAM" id="SSF52540">
    <property type="entry name" value="P-loop containing nucleoside triphosphate hydrolases"/>
    <property type="match status" value="1"/>
</dbReference>
<accession>A0A1H0GAP3</accession>
<evidence type="ECO:0000313" key="5">
    <source>
        <dbReference type="Proteomes" id="UP000199334"/>
    </source>
</evidence>
<keyword evidence="2" id="KW-1133">Transmembrane helix</keyword>
<keyword evidence="1" id="KW-0175">Coiled coil</keyword>
<gene>
    <name evidence="4" type="ORF">SAMN05216498_0513</name>
</gene>
<dbReference type="Proteomes" id="UP000199334">
    <property type="component" value="Unassembled WGS sequence"/>
</dbReference>
<feature type="coiled-coil region" evidence="1">
    <location>
        <begin position="763"/>
        <end position="827"/>
    </location>
</feature>
<feature type="coiled-coil region" evidence="1">
    <location>
        <begin position="526"/>
        <end position="640"/>
    </location>
</feature>
<dbReference type="PANTHER" id="PTHR41259:SF1">
    <property type="entry name" value="DOUBLE-STRAND BREAK REPAIR RAD50 ATPASE, PUTATIVE-RELATED"/>
    <property type="match status" value="1"/>
</dbReference>